<feature type="region of interest" description="Disordered" evidence="1">
    <location>
        <begin position="407"/>
        <end position="462"/>
    </location>
</feature>
<dbReference type="CDD" id="cd00590">
    <property type="entry name" value="RRM_SF"/>
    <property type="match status" value="1"/>
</dbReference>
<dbReference type="EMBL" id="AUPL01003357">
    <property type="protein sequence ID" value="ESL08931.1"/>
    <property type="molecule type" value="Genomic_DNA"/>
</dbReference>
<evidence type="ECO:0000313" key="3">
    <source>
        <dbReference type="EMBL" id="ESL08931.1"/>
    </source>
</evidence>
<name>A0A061J456_TRYRA</name>
<evidence type="ECO:0000259" key="2">
    <source>
        <dbReference type="Pfam" id="PF00076"/>
    </source>
</evidence>
<dbReference type="VEuPathDB" id="TriTrypDB:TRSC58_03357"/>
<dbReference type="Gene3D" id="3.10.590.10">
    <property type="entry name" value="ph1033 like domains"/>
    <property type="match status" value="1"/>
</dbReference>
<evidence type="ECO:0000313" key="4">
    <source>
        <dbReference type="Proteomes" id="UP000031737"/>
    </source>
</evidence>
<reference evidence="3 4" key="1">
    <citation type="submission" date="2013-07" db="EMBL/GenBank/DDBJ databases">
        <authorList>
            <person name="Stoco P.H."/>
            <person name="Wagner G."/>
            <person name="Gerber A."/>
            <person name="Zaha A."/>
            <person name="Thompson C."/>
            <person name="Bartholomeu D.C."/>
            <person name="Luckemeyer D.D."/>
            <person name="Bahia D."/>
            <person name="Loreto E."/>
            <person name="Prestes E.B."/>
            <person name="Lima F.M."/>
            <person name="Rodrigues-Luiz G."/>
            <person name="Vallejo G.A."/>
            <person name="Filho J.F."/>
            <person name="Monteiro K.M."/>
            <person name="Tyler K.M."/>
            <person name="de Almeida L.G."/>
            <person name="Ortiz M.F."/>
            <person name="Siervo M.A."/>
            <person name="de Moraes M.H."/>
            <person name="Cunha O.L."/>
            <person name="Mendonca-Neto R."/>
            <person name="Silva R."/>
            <person name="Teixeira S.M."/>
            <person name="Murta S.M."/>
            <person name="Sincero T.C."/>
            <person name="Mendes T.A."/>
            <person name="Urmenyi T.P."/>
            <person name="Silva V.G."/>
            <person name="da Rocha W.D."/>
            <person name="Andersson B."/>
            <person name="Romanha A.J."/>
            <person name="Steindel M."/>
            <person name="de Vasconcelos A.T."/>
            <person name="Grisard E.C."/>
        </authorList>
    </citation>
    <scope>NUCLEOTIDE SEQUENCE [LARGE SCALE GENOMIC DNA]</scope>
    <source>
        <strain evidence="3 4">SC58</strain>
    </source>
</reference>
<keyword evidence="4" id="KW-1185">Reference proteome</keyword>
<dbReference type="SUPFAM" id="SSF54928">
    <property type="entry name" value="RNA-binding domain, RBD"/>
    <property type="match status" value="1"/>
</dbReference>
<dbReference type="AlphaFoldDB" id="A0A061J456"/>
<feature type="domain" description="RRM" evidence="2">
    <location>
        <begin position="90"/>
        <end position="139"/>
    </location>
</feature>
<dbReference type="Proteomes" id="UP000031737">
    <property type="component" value="Unassembled WGS sequence"/>
</dbReference>
<dbReference type="Gene3D" id="3.30.70.330">
    <property type="match status" value="1"/>
</dbReference>
<protein>
    <recommendedName>
        <fullName evidence="2">RRM domain-containing protein</fullName>
    </recommendedName>
</protein>
<sequence length="462" mass="50632">MSYDYIFVYVNREKMGLLEDGRLALYQRFPEGSVLYDPSELPPREVPLSSDAAECGVTASKLVPYSHYEAYLPDPLTGELHPITGESVCIYVTNLPPNTTAVMLGRYFEAFDMVAEADVFTTPSGECTGRGWVVFQDPSKLLLVHPVLEFFPRVFIYTALSDKVPARTILKTSSFSGMLHPRADVVPVAEPMPNYARDGSHRRINGKASGNVPRPPSTLASMVANTSSHYFVAFIRKDEVEKSVEEGVFWTTSANRSAFYSTLDRGPVIIIFVLQEYPAIFGYAFLLPPGNNDTDGISACSVEWMKHHVFLKEQDIRTIPSIPIFKMGDGVPLKPEIGEKICQLADQYPSLPAVPERLGQPLPNNGRYFGRGSGIVCFGGNKADFGGFNAVGGGGVIHPVGDREPLLPGVSTMSPPYPLGTRPPTRGGHMMNGRIPPRRRPYNDHPNAYSGYGGGGLLPRKV</sequence>
<dbReference type="InterPro" id="IPR035979">
    <property type="entry name" value="RBD_domain_sf"/>
</dbReference>
<evidence type="ECO:0000256" key="1">
    <source>
        <dbReference type="SAM" id="MobiDB-lite"/>
    </source>
</evidence>
<feature type="compositionally biased region" description="Gly residues" evidence="1">
    <location>
        <begin position="451"/>
        <end position="462"/>
    </location>
</feature>
<feature type="region of interest" description="Disordered" evidence="1">
    <location>
        <begin position="197"/>
        <end position="216"/>
    </location>
</feature>
<accession>A0A061J456</accession>
<proteinExistence type="predicted"/>
<gene>
    <name evidence="3" type="ORF">TRSC58_03357</name>
</gene>
<organism evidence="3 4">
    <name type="scientific">Trypanosoma rangeli SC58</name>
    <dbReference type="NCBI Taxonomy" id="429131"/>
    <lineage>
        <taxon>Eukaryota</taxon>
        <taxon>Discoba</taxon>
        <taxon>Euglenozoa</taxon>
        <taxon>Kinetoplastea</taxon>
        <taxon>Metakinetoplastina</taxon>
        <taxon>Trypanosomatida</taxon>
        <taxon>Trypanosomatidae</taxon>
        <taxon>Trypanosoma</taxon>
        <taxon>Herpetosoma</taxon>
    </lineage>
</organism>
<dbReference type="GO" id="GO:0003723">
    <property type="term" value="F:RNA binding"/>
    <property type="evidence" value="ECO:0007669"/>
    <property type="project" value="InterPro"/>
</dbReference>
<dbReference type="InterPro" id="IPR000504">
    <property type="entry name" value="RRM_dom"/>
</dbReference>
<comment type="caution">
    <text evidence="3">The sequence shown here is derived from an EMBL/GenBank/DDBJ whole genome shotgun (WGS) entry which is preliminary data.</text>
</comment>
<dbReference type="Pfam" id="PF00076">
    <property type="entry name" value="RRM_1"/>
    <property type="match status" value="1"/>
</dbReference>
<dbReference type="InterPro" id="IPR012677">
    <property type="entry name" value="Nucleotide-bd_a/b_plait_sf"/>
</dbReference>
<dbReference type="OrthoDB" id="273327at2759"/>